<dbReference type="OrthoDB" id="9775607at2"/>
<gene>
    <name evidence="2" type="ORF">SCALIN_C22_0155</name>
</gene>
<dbReference type="Gene3D" id="2.30.40.10">
    <property type="entry name" value="Urease, subunit C, domain 1"/>
    <property type="match status" value="1"/>
</dbReference>
<evidence type="ECO:0000259" key="1">
    <source>
        <dbReference type="Pfam" id="PF07969"/>
    </source>
</evidence>
<evidence type="ECO:0000313" key="2">
    <source>
        <dbReference type="EMBL" id="GAX61444.1"/>
    </source>
</evidence>
<dbReference type="PANTHER" id="PTHR11647:SF1">
    <property type="entry name" value="COLLAPSIN RESPONSE MEDIATOR PROTEIN"/>
    <property type="match status" value="1"/>
</dbReference>
<dbReference type="RefSeq" id="WP_096894835.1">
    <property type="nucleotide sequence ID" value="NZ_BAOS01000022.1"/>
</dbReference>
<accession>A0A286TZZ9</accession>
<dbReference type="SUPFAM" id="SSF51338">
    <property type="entry name" value="Composite domain of metallo-dependent hydrolases"/>
    <property type="match status" value="1"/>
</dbReference>
<dbReference type="InterPro" id="IPR050378">
    <property type="entry name" value="Metallo-dep_Hydrolases_sf"/>
</dbReference>
<protein>
    <submittedName>
        <fullName evidence="2">N-acyl-D-aspartate/D-glutamate deacylase</fullName>
    </submittedName>
</protein>
<keyword evidence="3" id="KW-1185">Reference proteome</keyword>
<feature type="domain" description="Amidohydrolase 3" evidence="1">
    <location>
        <begin position="47"/>
        <end position="96"/>
    </location>
</feature>
<dbReference type="InterPro" id="IPR013108">
    <property type="entry name" value="Amidohydro_3"/>
</dbReference>
<comment type="caution">
    <text evidence="2">The sequence shown here is derived from an EMBL/GenBank/DDBJ whole genome shotgun (WGS) entry which is preliminary data.</text>
</comment>
<dbReference type="InterPro" id="IPR011059">
    <property type="entry name" value="Metal-dep_hydrolase_composite"/>
</dbReference>
<evidence type="ECO:0000313" key="3">
    <source>
        <dbReference type="Proteomes" id="UP000218542"/>
    </source>
</evidence>
<dbReference type="Proteomes" id="UP000218542">
    <property type="component" value="Unassembled WGS sequence"/>
</dbReference>
<dbReference type="GO" id="GO:0016810">
    <property type="term" value="F:hydrolase activity, acting on carbon-nitrogen (but not peptide) bonds"/>
    <property type="evidence" value="ECO:0007669"/>
    <property type="project" value="InterPro"/>
</dbReference>
<proteinExistence type="predicted"/>
<reference evidence="3" key="1">
    <citation type="journal article" date="2017" name="Environ. Microbiol. Rep.">
        <title>Genetic Diversity of Marine Anaerobic Ammonium-Oxidizing Bacteria as Revealed by Genomic and Proteomic Analyses of 'Candidatus Scalindua japonica'.</title>
        <authorList>
            <person name="Oshiki M."/>
            <person name="Mizuto K."/>
            <person name="Kimura Z."/>
            <person name="Kindaichi T."/>
            <person name="Satoh H."/>
            <person name="Okabe S."/>
        </authorList>
    </citation>
    <scope>NUCLEOTIDE SEQUENCE [LARGE SCALE GENOMIC DNA]</scope>
    <source>
        <strain evidence="3">husup-a2</strain>
    </source>
</reference>
<name>A0A286TZZ9_9BACT</name>
<dbReference type="Gene3D" id="3.20.20.140">
    <property type="entry name" value="Metal-dependent hydrolases"/>
    <property type="match status" value="1"/>
</dbReference>
<dbReference type="AlphaFoldDB" id="A0A286TZZ9"/>
<organism evidence="2 3">
    <name type="scientific">Candidatus Scalindua japonica</name>
    <dbReference type="NCBI Taxonomy" id="1284222"/>
    <lineage>
        <taxon>Bacteria</taxon>
        <taxon>Pseudomonadati</taxon>
        <taxon>Planctomycetota</taxon>
        <taxon>Candidatus Brocadiia</taxon>
        <taxon>Candidatus Brocadiales</taxon>
        <taxon>Candidatus Scalinduaceae</taxon>
        <taxon>Candidatus Scalindua</taxon>
    </lineage>
</organism>
<dbReference type="Pfam" id="PF07969">
    <property type="entry name" value="Amidohydro_3"/>
    <property type="match status" value="1"/>
</dbReference>
<dbReference type="EMBL" id="BAOS01000022">
    <property type="protein sequence ID" value="GAX61444.1"/>
    <property type="molecule type" value="Genomic_DNA"/>
</dbReference>
<sequence length="137" mass="15227">MSHNFDLIIKNGTLVDGTGNARRIADIGVRGDKIVYIGKIIDYHDSEFIDATGCIVAPGFIDIHSHSDFFWLVSPESESKIYDGVTTEICGNCGISAFPLKGQLLENKKKDSANSIWILIGKLLRNFLKEQTTRRVL</sequence>
<dbReference type="PANTHER" id="PTHR11647">
    <property type="entry name" value="HYDRANTOINASE/DIHYDROPYRIMIDINASE FAMILY MEMBER"/>
    <property type="match status" value="1"/>
</dbReference>